<evidence type="ECO:0000259" key="1">
    <source>
        <dbReference type="PROSITE" id="PS50280"/>
    </source>
</evidence>
<accession>A0A7G2CIG5</accession>
<proteinExistence type="predicted"/>
<gene>
    <name evidence="2" type="ORF">ADEAN_000552800</name>
</gene>
<keyword evidence="3" id="KW-1185">Reference proteome</keyword>
<reference evidence="2 3" key="1">
    <citation type="submission" date="2020-08" db="EMBL/GenBank/DDBJ databases">
        <authorList>
            <person name="Newling K."/>
            <person name="Davey J."/>
            <person name="Forrester S."/>
        </authorList>
    </citation>
    <scope>NUCLEOTIDE SEQUENCE [LARGE SCALE GENOMIC DNA]</scope>
    <source>
        <strain evidence="3">Crithidia deanei Carvalho (ATCC PRA-265)</strain>
    </source>
</reference>
<name>A0A7G2CIG5_9TRYP</name>
<dbReference type="PROSITE" id="PS50280">
    <property type="entry name" value="SET"/>
    <property type="match status" value="1"/>
</dbReference>
<organism evidence="2 3">
    <name type="scientific">Angomonas deanei</name>
    <dbReference type="NCBI Taxonomy" id="59799"/>
    <lineage>
        <taxon>Eukaryota</taxon>
        <taxon>Discoba</taxon>
        <taxon>Euglenozoa</taxon>
        <taxon>Kinetoplastea</taxon>
        <taxon>Metakinetoplastina</taxon>
        <taxon>Trypanosomatida</taxon>
        <taxon>Trypanosomatidae</taxon>
        <taxon>Strigomonadinae</taxon>
        <taxon>Angomonas</taxon>
    </lineage>
</organism>
<dbReference type="EMBL" id="LR877154">
    <property type="protein sequence ID" value="CAD2218042.1"/>
    <property type="molecule type" value="Genomic_DNA"/>
</dbReference>
<dbReference type="Gene3D" id="3.90.1410.10">
    <property type="entry name" value="set domain protein methyltransferase, domain 1"/>
    <property type="match status" value="1"/>
</dbReference>
<dbReference type="SUPFAM" id="SSF82199">
    <property type="entry name" value="SET domain"/>
    <property type="match status" value="1"/>
</dbReference>
<dbReference type="Pfam" id="PF00856">
    <property type="entry name" value="SET"/>
    <property type="match status" value="1"/>
</dbReference>
<dbReference type="InterPro" id="IPR046341">
    <property type="entry name" value="SET_dom_sf"/>
</dbReference>
<feature type="domain" description="SET" evidence="1">
    <location>
        <begin position="5"/>
        <end position="303"/>
    </location>
</feature>
<dbReference type="InterPro" id="IPR001214">
    <property type="entry name" value="SET_dom"/>
</dbReference>
<sequence>MKVFPGVRVAHLMRSTIRPDNVKGLCAKHSIGAGEAVLSVPFRYCAFPNGWSPSSVEEEDRPNTAMVRSAQVIRNANRQWSLFPEAQLWLRRFSPDAASPVQLNGSASTMDDRQSVSLSVTPVEASAATCAALRYFYTDVARLQYNTRLRIGPKPDAIADHYVQSLPIARYLHIGVESLHSSQGGEEAHMCIEIISQNMREAVLESATNEEYSLLDRNSSAFDELLLTCLYIARARVFKLPVLHPQPELDYAVNVMAPFVDLINHGGSEFSNVVGAISPQNESLVVRAKRPIRRGEELLLDYTANGAVDDVEDITWFSNRYLFNSVTD</sequence>
<protein>
    <submittedName>
        <fullName evidence="2">SET domain containing protein, putative</fullName>
    </submittedName>
</protein>
<dbReference type="AlphaFoldDB" id="A0A7G2CIG5"/>
<dbReference type="VEuPathDB" id="TriTrypDB:ADEAN_000552800"/>
<evidence type="ECO:0000313" key="3">
    <source>
        <dbReference type="Proteomes" id="UP000515908"/>
    </source>
</evidence>
<evidence type="ECO:0000313" key="2">
    <source>
        <dbReference type="EMBL" id="CAD2218042.1"/>
    </source>
</evidence>
<dbReference type="Proteomes" id="UP000515908">
    <property type="component" value="Chromosome 10"/>
</dbReference>